<accession>A0A811T368</accession>
<dbReference type="Proteomes" id="UP000612009">
    <property type="component" value="Unassembled WGS sequence"/>
</dbReference>
<gene>
    <name evidence="2" type="ORF">LAKADJCE_00139</name>
</gene>
<organism evidence="2 3">
    <name type="scientific">Candidatus Argoarchaeum ethanivorans</name>
    <dbReference type="NCBI Taxonomy" id="2608793"/>
    <lineage>
        <taxon>Archaea</taxon>
        <taxon>Methanobacteriati</taxon>
        <taxon>Methanobacteriota</taxon>
        <taxon>Stenosarchaea group</taxon>
        <taxon>Methanomicrobia</taxon>
        <taxon>Methanosarcinales</taxon>
        <taxon>Methanosarcinales incertae sedis</taxon>
        <taxon>GOM Arc I cluster</taxon>
        <taxon>Candidatus Argoarchaeum</taxon>
    </lineage>
</organism>
<evidence type="ECO:0000313" key="2">
    <source>
        <dbReference type="EMBL" id="CAD6491574.1"/>
    </source>
</evidence>
<comment type="caution">
    <text evidence="2">The sequence shown here is derived from an EMBL/GenBank/DDBJ whole genome shotgun (WGS) entry which is preliminary data.</text>
</comment>
<sequence>MEINITEQRNRKMDDRKTINYALIMLPRAGVIAISGLILGTDISSRFWGDVK</sequence>
<reference evidence="2" key="1">
    <citation type="submission" date="2020-10" db="EMBL/GenBank/DDBJ databases">
        <authorList>
            <person name="Hahn C.J."/>
            <person name="Laso-Perez R."/>
            <person name="Vulcano F."/>
            <person name="Vaziourakis K.-M."/>
            <person name="Stokke R."/>
            <person name="Steen I.H."/>
            <person name="Teske A."/>
            <person name="Boetius A."/>
            <person name="Liebeke M."/>
            <person name="Amann R."/>
            <person name="Knittel K."/>
        </authorList>
    </citation>
    <scope>NUCLEOTIDE SEQUENCE</scope>
    <source>
        <strain evidence="2">Gfbio:e3339647-f889-4370-9287-4fb5cb688e4c:AG392J18_GoMArc1</strain>
    </source>
</reference>
<name>A0A811T368_9EURY</name>
<proteinExistence type="predicted"/>
<evidence type="ECO:0000313" key="3">
    <source>
        <dbReference type="Proteomes" id="UP000612009"/>
    </source>
</evidence>
<keyword evidence="1" id="KW-0472">Membrane</keyword>
<evidence type="ECO:0000256" key="1">
    <source>
        <dbReference type="SAM" id="Phobius"/>
    </source>
</evidence>
<dbReference type="EMBL" id="CAJHIR010000005">
    <property type="protein sequence ID" value="CAD6491574.1"/>
    <property type="molecule type" value="Genomic_DNA"/>
</dbReference>
<dbReference type="AlphaFoldDB" id="A0A811T368"/>
<keyword evidence="1" id="KW-0812">Transmembrane</keyword>
<protein>
    <submittedName>
        <fullName evidence="2">Uncharacterized protein</fullName>
    </submittedName>
</protein>
<keyword evidence="1" id="KW-1133">Transmembrane helix</keyword>
<feature type="transmembrane region" description="Helical" evidence="1">
    <location>
        <begin position="21"/>
        <end position="40"/>
    </location>
</feature>